<keyword evidence="9" id="KW-1185">Reference proteome</keyword>
<feature type="compositionally biased region" description="Low complexity" evidence="6">
    <location>
        <begin position="1"/>
        <end position="19"/>
    </location>
</feature>
<accession>A0A4W5P8K4</accession>
<feature type="region of interest" description="Disordered" evidence="6">
    <location>
        <begin position="78"/>
        <end position="105"/>
    </location>
</feature>
<reference evidence="8" key="3">
    <citation type="submission" date="2025-09" db="UniProtKB">
        <authorList>
            <consortium name="Ensembl"/>
        </authorList>
    </citation>
    <scope>IDENTIFICATION</scope>
</reference>
<evidence type="ECO:0000256" key="2">
    <source>
        <dbReference type="ARBA" id="ARBA00007236"/>
    </source>
</evidence>
<dbReference type="InterPro" id="IPR029034">
    <property type="entry name" value="Cystine-knot_cytokine"/>
</dbReference>
<dbReference type="Gene3D" id="2.10.90.10">
    <property type="entry name" value="Cystine-knot cytokines"/>
    <property type="match status" value="1"/>
</dbReference>
<feature type="compositionally biased region" description="Polar residues" evidence="6">
    <location>
        <begin position="20"/>
        <end position="32"/>
    </location>
</feature>
<keyword evidence="7" id="KW-0812">Transmembrane</keyword>
<dbReference type="STRING" id="62062.ENSHHUP00000058388"/>
<protein>
    <submittedName>
        <fullName evidence="8">Interleukin 17a/f1</fullName>
    </submittedName>
</protein>
<dbReference type="SUPFAM" id="SSF57501">
    <property type="entry name" value="Cystine-knot cytokines"/>
    <property type="match status" value="1"/>
</dbReference>
<evidence type="ECO:0000256" key="1">
    <source>
        <dbReference type="ARBA" id="ARBA00004613"/>
    </source>
</evidence>
<dbReference type="InterPro" id="IPR010345">
    <property type="entry name" value="IL-17_fam"/>
</dbReference>
<evidence type="ECO:0000256" key="7">
    <source>
        <dbReference type="SAM" id="Phobius"/>
    </source>
</evidence>
<feature type="transmembrane region" description="Helical" evidence="7">
    <location>
        <begin position="50"/>
        <end position="70"/>
    </location>
</feature>
<dbReference type="GO" id="GO:0005615">
    <property type="term" value="C:extracellular space"/>
    <property type="evidence" value="ECO:0007669"/>
    <property type="project" value="UniProtKB-KW"/>
</dbReference>
<comment type="similarity">
    <text evidence="2">Belongs to the IL-17 family.</text>
</comment>
<dbReference type="Pfam" id="PF06083">
    <property type="entry name" value="IL17"/>
    <property type="match status" value="1"/>
</dbReference>
<keyword evidence="3" id="KW-0202">Cytokine</keyword>
<sequence>MNRTRTQQQTQDQQNTVRQPDNQTKTTTQQRPSTEDDKTNKPIMGSASNVHFLMMLCVMGLLVMMMMMGAEAAPHAHPGMAVRRSQSNLQEHKKPVEPAAPNTITVPLHLDPSDLIPSRPIRPIWNHSISPWTTNTTYDESRFPQTISEVRCSLEGCLNSVGKEDRSLESKPIYHQILVLRKVMGSVDRYHYRLESKIIAVGCTCVRPSIEHQQ</sequence>
<dbReference type="AlphaFoldDB" id="A0A4W5P8K4"/>
<dbReference type="GeneTree" id="ENSGT00940000156618"/>
<dbReference type="GO" id="GO:0005125">
    <property type="term" value="F:cytokine activity"/>
    <property type="evidence" value="ECO:0007669"/>
    <property type="project" value="UniProtKB-KW"/>
</dbReference>
<evidence type="ECO:0000256" key="3">
    <source>
        <dbReference type="ARBA" id="ARBA00022514"/>
    </source>
</evidence>
<evidence type="ECO:0000313" key="8">
    <source>
        <dbReference type="Ensembl" id="ENSHHUP00000058388.1"/>
    </source>
</evidence>
<evidence type="ECO:0000256" key="4">
    <source>
        <dbReference type="ARBA" id="ARBA00022525"/>
    </source>
</evidence>
<comment type="subcellular location">
    <subcellularLocation>
        <location evidence="1">Secreted</location>
    </subcellularLocation>
</comment>
<dbReference type="PRINTS" id="PR01932">
    <property type="entry name" value="INTRLEUKIN17"/>
</dbReference>
<keyword evidence="5" id="KW-0732">Signal</keyword>
<keyword evidence="7" id="KW-1133">Transmembrane helix</keyword>
<evidence type="ECO:0000313" key="9">
    <source>
        <dbReference type="Proteomes" id="UP000314982"/>
    </source>
</evidence>
<name>A0A4W5P8K4_9TELE</name>
<dbReference type="InterPro" id="IPR020440">
    <property type="entry name" value="IL-17_chr"/>
</dbReference>
<organism evidence="8 9">
    <name type="scientific">Hucho hucho</name>
    <name type="common">huchen</name>
    <dbReference type="NCBI Taxonomy" id="62062"/>
    <lineage>
        <taxon>Eukaryota</taxon>
        <taxon>Metazoa</taxon>
        <taxon>Chordata</taxon>
        <taxon>Craniata</taxon>
        <taxon>Vertebrata</taxon>
        <taxon>Euteleostomi</taxon>
        <taxon>Actinopterygii</taxon>
        <taxon>Neopterygii</taxon>
        <taxon>Teleostei</taxon>
        <taxon>Protacanthopterygii</taxon>
        <taxon>Salmoniformes</taxon>
        <taxon>Salmonidae</taxon>
        <taxon>Salmoninae</taxon>
        <taxon>Hucho</taxon>
    </lineage>
</organism>
<keyword evidence="7" id="KW-0472">Membrane</keyword>
<reference evidence="8" key="2">
    <citation type="submission" date="2025-08" db="UniProtKB">
        <authorList>
            <consortium name="Ensembl"/>
        </authorList>
    </citation>
    <scope>IDENTIFICATION</scope>
</reference>
<feature type="region of interest" description="Disordered" evidence="6">
    <location>
        <begin position="1"/>
        <end position="44"/>
    </location>
</feature>
<evidence type="ECO:0000256" key="6">
    <source>
        <dbReference type="SAM" id="MobiDB-lite"/>
    </source>
</evidence>
<dbReference type="Ensembl" id="ENSHHUT00000060389.1">
    <property type="protein sequence ID" value="ENSHHUP00000058388.1"/>
    <property type="gene ID" value="ENSHHUG00000034742.1"/>
</dbReference>
<dbReference type="Proteomes" id="UP000314982">
    <property type="component" value="Unassembled WGS sequence"/>
</dbReference>
<proteinExistence type="inferred from homology"/>
<keyword evidence="4" id="KW-0964">Secreted</keyword>
<reference evidence="9" key="1">
    <citation type="submission" date="2018-06" db="EMBL/GenBank/DDBJ databases">
        <title>Genome assembly of Danube salmon.</title>
        <authorList>
            <person name="Macqueen D.J."/>
            <person name="Gundappa M.K."/>
        </authorList>
    </citation>
    <scope>NUCLEOTIDE SEQUENCE [LARGE SCALE GENOMIC DNA]</scope>
</reference>
<evidence type="ECO:0000256" key="5">
    <source>
        <dbReference type="ARBA" id="ARBA00022729"/>
    </source>
</evidence>
<dbReference type="GO" id="GO:0006954">
    <property type="term" value="P:inflammatory response"/>
    <property type="evidence" value="ECO:0007669"/>
    <property type="project" value="InterPro"/>
</dbReference>